<comment type="caution">
    <text evidence="2">The sequence shown here is derived from an EMBL/GenBank/DDBJ whole genome shotgun (WGS) entry which is preliminary data.</text>
</comment>
<evidence type="ECO:0000256" key="1">
    <source>
        <dbReference type="SAM" id="MobiDB-lite"/>
    </source>
</evidence>
<dbReference type="Proteomes" id="UP000696280">
    <property type="component" value="Unassembled WGS sequence"/>
</dbReference>
<dbReference type="AlphaFoldDB" id="A0A9N9L4V6"/>
<feature type="compositionally biased region" description="Basic and acidic residues" evidence="1">
    <location>
        <begin position="51"/>
        <end position="64"/>
    </location>
</feature>
<proteinExistence type="predicted"/>
<sequence>MGREEWEGRERERRVELRAGPVAVAVEVEGEGGLETEGEREREDDDVGGGKGEDVGGKVKQKGKDASTEDVVVGCFSSVCPKLWGKMAVIGV</sequence>
<evidence type="ECO:0000313" key="2">
    <source>
        <dbReference type="EMBL" id="CAG8957057.1"/>
    </source>
</evidence>
<protein>
    <submittedName>
        <fullName evidence="2">Uncharacterized protein</fullName>
    </submittedName>
</protein>
<dbReference type="EMBL" id="CAJVRL010000077">
    <property type="protein sequence ID" value="CAG8957057.1"/>
    <property type="molecule type" value="Genomic_DNA"/>
</dbReference>
<keyword evidence="3" id="KW-1185">Reference proteome</keyword>
<accession>A0A9N9L4V6</accession>
<organism evidence="2 3">
    <name type="scientific">Hymenoscyphus fraxineus</name>
    <dbReference type="NCBI Taxonomy" id="746836"/>
    <lineage>
        <taxon>Eukaryota</taxon>
        <taxon>Fungi</taxon>
        <taxon>Dikarya</taxon>
        <taxon>Ascomycota</taxon>
        <taxon>Pezizomycotina</taxon>
        <taxon>Leotiomycetes</taxon>
        <taxon>Helotiales</taxon>
        <taxon>Helotiaceae</taxon>
        <taxon>Hymenoscyphus</taxon>
    </lineage>
</organism>
<feature type="region of interest" description="Disordered" evidence="1">
    <location>
        <begin position="28"/>
        <end position="64"/>
    </location>
</feature>
<evidence type="ECO:0000313" key="3">
    <source>
        <dbReference type="Proteomes" id="UP000696280"/>
    </source>
</evidence>
<feature type="compositionally biased region" description="Acidic residues" evidence="1">
    <location>
        <begin position="28"/>
        <end position="47"/>
    </location>
</feature>
<gene>
    <name evidence="2" type="ORF">HYFRA_00009258</name>
</gene>
<name>A0A9N9L4V6_9HELO</name>
<reference evidence="2" key="1">
    <citation type="submission" date="2021-07" db="EMBL/GenBank/DDBJ databases">
        <authorList>
            <person name="Durling M."/>
        </authorList>
    </citation>
    <scope>NUCLEOTIDE SEQUENCE</scope>
</reference>